<reference evidence="3" key="2">
    <citation type="submission" date="2019-09" db="UniProtKB">
        <authorList>
            <consortium name="WormBaseParasite"/>
        </authorList>
    </citation>
    <scope>IDENTIFICATION</scope>
</reference>
<gene>
    <name evidence="1" type="ORF">HPBE_LOCUS12706</name>
</gene>
<accession>A0A3P8A9D5</accession>
<protein>
    <submittedName>
        <fullName evidence="3">Reverse transcriptase domain-containing protein</fullName>
    </submittedName>
</protein>
<proteinExistence type="predicted"/>
<dbReference type="OrthoDB" id="410104at2759"/>
<organism evidence="2 3">
    <name type="scientific">Heligmosomoides polygyrus</name>
    <name type="common">Parasitic roundworm</name>
    <dbReference type="NCBI Taxonomy" id="6339"/>
    <lineage>
        <taxon>Eukaryota</taxon>
        <taxon>Metazoa</taxon>
        <taxon>Ecdysozoa</taxon>
        <taxon>Nematoda</taxon>
        <taxon>Chromadorea</taxon>
        <taxon>Rhabditida</taxon>
        <taxon>Rhabditina</taxon>
        <taxon>Rhabditomorpha</taxon>
        <taxon>Strongyloidea</taxon>
        <taxon>Heligmosomidae</taxon>
        <taxon>Heligmosomoides</taxon>
    </lineage>
</organism>
<evidence type="ECO:0000313" key="1">
    <source>
        <dbReference type="EMBL" id="VDO93267.1"/>
    </source>
</evidence>
<keyword evidence="2" id="KW-1185">Reference proteome</keyword>
<dbReference type="Proteomes" id="UP000050761">
    <property type="component" value="Unassembled WGS sequence"/>
</dbReference>
<reference evidence="1 2" key="1">
    <citation type="submission" date="2018-11" db="EMBL/GenBank/DDBJ databases">
        <authorList>
            <consortium name="Pathogen Informatics"/>
        </authorList>
    </citation>
    <scope>NUCLEOTIDE SEQUENCE [LARGE SCALE GENOMIC DNA]</scope>
</reference>
<sequence>MRTKQDFGADSARSTTHTITKLIEVSREYTLLPCLTFIDLKKAYVSVETETVIDALLTQAFLLSTSDSFESCTG</sequence>
<evidence type="ECO:0000313" key="2">
    <source>
        <dbReference type="Proteomes" id="UP000050761"/>
    </source>
</evidence>
<name>A0A183FWB3_HELPZ</name>
<dbReference type="WBParaSite" id="HPBE_0001270501-mRNA-1">
    <property type="protein sequence ID" value="HPBE_0001270501-mRNA-1"/>
    <property type="gene ID" value="HPBE_0001270501"/>
</dbReference>
<accession>A0A183FWB3</accession>
<dbReference type="AlphaFoldDB" id="A0A183FWB3"/>
<evidence type="ECO:0000313" key="3">
    <source>
        <dbReference type="WBParaSite" id="HPBE_0001270501-mRNA-1"/>
    </source>
</evidence>
<dbReference type="EMBL" id="UZAH01027603">
    <property type="protein sequence ID" value="VDO93267.1"/>
    <property type="molecule type" value="Genomic_DNA"/>
</dbReference>